<dbReference type="Proteomes" id="UP000199690">
    <property type="component" value="Unassembled WGS sequence"/>
</dbReference>
<keyword evidence="6" id="KW-1185">Reference proteome</keyword>
<dbReference type="EMBL" id="FNVB01000002">
    <property type="protein sequence ID" value="SEF53011.1"/>
    <property type="molecule type" value="Genomic_DNA"/>
</dbReference>
<reference evidence="6 7" key="2">
    <citation type="submission" date="2016-10" db="EMBL/GenBank/DDBJ databases">
        <authorList>
            <person name="Varghese N."/>
            <person name="Submissions S."/>
        </authorList>
    </citation>
    <scope>NUCLEOTIDE SEQUENCE [LARGE SCALE GENOMIC DNA]</scope>
    <source>
        <strain evidence="7">ATCC 20501</strain>
        <strain evidence="5 6">CGMCC 4.3529</strain>
    </source>
</reference>
<evidence type="ECO:0000313" key="5">
    <source>
        <dbReference type="EMBL" id="SFC54494.1"/>
    </source>
</evidence>
<dbReference type="AlphaFoldDB" id="A0A1H5ST55"/>
<dbReference type="CDD" id="cd02440">
    <property type="entry name" value="AdoMet_MTases"/>
    <property type="match status" value="1"/>
</dbReference>
<evidence type="ECO:0000313" key="4">
    <source>
        <dbReference type="EMBL" id="SEF53011.1"/>
    </source>
</evidence>
<evidence type="ECO:0000256" key="2">
    <source>
        <dbReference type="ARBA" id="ARBA00022679"/>
    </source>
</evidence>
<gene>
    <name evidence="4" type="ORF">SAMN02982929_00012</name>
    <name evidence="5" type="ORF">SAMN05216506_1011020</name>
</gene>
<proteinExistence type="predicted"/>
<evidence type="ECO:0000313" key="6">
    <source>
        <dbReference type="Proteomes" id="UP000199690"/>
    </source>
</evidence>
<protein>
    <submittedName>
        <fullName evidence="4">Ubiquinone/menaquinone biosynthesis C-methylase UbiE</fullName>
    </submittedName>
</protein>
<dbReference type="EMBL" id="FOME01000001">
    <property type="protein sequence ID" value="SFC54494.1"/>
    <property type="molecule type" value="Genomic_DNA"/>
</dbReference>
<keyword evidence="1 4" id="KW-0489">Methyltransferase</keyword>
<feature type="domain" description="Methyltransferase" evidence="3">
    <location>
        <begin position="55"/>
        <end position="145"/>
    </location>
</feature>
<dbReference type="InterPro" id="IPR029063">
    <property type="entry name" value="SAM-dependent_MTases_sf"/>
</dbReference>
<dbReference type="PANTHER" id="PTHR43861">
    <property type="entry name" value="TRANS-ACONITATE 2-METHYLTRANSFERASE-RELATED"/>
    <property type="match status" value="1"/>
</dbReference>
<name>A0A1H5ST55_9PSEU</name>
<dbReference type="PANTHER" id="PTHR43861:SF1">
    <property type="entry name" value="TRANS-ACONITATE 2-METHYLTRANSFERASE"/>
    <property type="match status" value="1"/>
</dbReference>
<dbReference type="Proteomes" id="UP000236729">
    <property type="component" value="Unassembled WGS sequence"/>
</dbReference>
<evidence type="ECO:0000259" key="3">
    <source>
        <dbReference type="Pfam" id="PF13649"/>
    </source>
</evidence>
<dbReference type="Pfam" id="PF13649">
    <property type="entry name" value="Methyltransf_25"/>
    <property type="match status" value="1"/>
</dbReference>
<dbReference type="GO" id="GO:0008168">
    <property type="term" value="F:methyltransferase activity"/>
    <property type="evidence" value="ECO:0007669"/>
    <property type="project" value="UniProtKB-KW"/>
</dbReference>
<evidence type="ECO:0000256" key="1">
    <source>
        <dbReference type="ARBA" id="ARBA00022603"/>
    </source>
</evidence>
<sequence length="214" mass="23131">MTDPSSTSRAAADAYSAVAALYAELPRDDLERLPLDRAVLAAFAEHVRAGSPGTVAELGCGPGPVTAHLRDLGLDVFGIDLSSALIDIARETYPDLRFEVGSMDSLDLADDELRGIVSWFSIIHALPEEVPGFFAEFSRVLAPGGHLLLGFFEAGDGPVEPFDHKVATAYQWPVDELARLGREAGFVEVGRVLREAVEGERDIRRGNLLMRLSD</sequence>
<dbReference type="Gene3D" id="3.40.50.150">
    <property type="entry name" value="Vaccinia Virus protein VP39"/>
    <property type="match status" value="1"/>
</dbReference>
<reference evidence="4" key="1">
    <citation type="submission" date="2016-10" db="EMBL/GenBank/DDBJ databases">
        <authorList>
            <person name="de Groot N.N."/>
        </authorList>
    </citation>
    <scope>NUCLEOTIDE SEQUENCE [LARGE SCALE GENOMIC DNA]</scope>
    <source>
        <strain evidence="4">ATCC 20501</strain>
    </source>
</reference>
<organism evidence="4 7">
    <name type="scientific">Saccharopolyspora kobensis</name>
    <dbReference type="NCBI Taxonomy" id="146035"/>
    <lineage>
        <taxon>Bacteria</taxon>
        <taxon>Bacillati</taxon>
        <taxon>Actinomycetota</taxon>
        <taxon>Actinomycetes</taxon>
        <taxon>Pseudonocardiales</taxon>
        <taxon>Pseudonocardiaceae</taxon>
        <taxon>Saccharopolyspora</taxon>
    </lineage>
</organism>
<dbReference type="InterPro" id="IPR041698">
    <property type="entry name" value="Methyltransf_25"/>
</dbReference>
<keyword evidence="4" id="KW-0830">Ubiquinone</keyword>
<dbReference type="SMR" id="A0A1H5ST55"/>
<dbReference type="GO" id="GO:0032259">
    <property type="term" value="P:methylation"/>
    <property type="evidence" value="ECO:0007669"/>
    <property type="project" value="UniProtKB-KW"/>
</dbReference>
<dbReference type="SUPFAM" id="SSF53335">
    <property type="entry name" value="S-adenosyl-L-methionine-dependent methyltransferases"/>
    <property type="match status" value="1"/>
</dbReference>
<keyword evidence="2" id="KW-0808">Transferase</keyword>
<accession>A0A1I1K0Y3</accession>
<evidence type="ECO:0000313" key="7">
    <source>
        <dbReference type="Proteomes" id="UP000236729"/>
    </source>
</evidence>
<dbReference type="RefSeq" id="WP_093346548.1">
    <property type="nucleotide sequence ID" value="NZ_FNVB01000002.1"/>
</dbReference>
<accession>A0A1H5ST55</accession>